<feature type="region of interest" description="Disordered" evidence="7">
    <location>
        <begin position="235"/>
        <end position="264"/>
    </location>
</feature>
<sequence length="264" mass="28879">MDSDLQDQLEDLSTNITTLEAALAPLLDTPLSATSSKLPLLDKAKLYILSTYALESLLFSALRLNGIDCSSHPVKAELNRVKEYFAKIKSAEEVGAGGRSLGAGRLDKEAAGRFIRHGLQGNEKYDRERRERTQRERAGAKRKLDALSRVGTHTRFDETVKKIKEEGFTVVQANEADEDSGDEIVVTPAPSKRQKASSEADEGTGDEIVVTQPSRKTKDPDALDILDQAVADNTAAAASDALQESKSQKKKRKPRSKKNRKSDG</sequence>
<feature type="region of interest" description="Disordered" evidence="7">
    <location>
        <begin position="172"/>
        <end position="220"/>
    </location>
</feature>
<gene>
    <name evidence="8" type="ORF">LECACI_7A000529</name>
</gene>
<evidence type="ECO:0000256" key="4">
    <source>
        <dbReference type="ARBA" id="ARBA00022884"/>
    </source>
</evidence>
<dbReference type="GO" id="GO:0010468">
    <property type="term" value="P:regulation of gene expression"/>
    <property type="evidence" value="ECO:0007669"/>
    <property type="project" value="TreeGrafter"/>
</dbReference>
<comment type="caution">
    <text evidence="8">The sequence shown here is derived from an EMBL/GenBank/DDBJ whole genome shotgun (WGS) entry which is preliminary data.</text>
</comment>
<feature type="region of interest" description="Disordered" evidence="7">
    <location>
        <begin position="122"/>
        <end position="146"/>
    </location>
</feature>
<dbReference type="GO" id="GO:0000460">
    <property type="term" value="P:maturation of 5.8S rRNA"/>
    <property type="evidence" value="ECO:0007669"/>
    <property type="project" value="TreeGrafter"/>
</dbReference>
<keyword evidence="3 6" id="KW-0698">rRNA processing</keyword>
<dbReference type="InterPro" id="IPR011082">
    <property type="entry name" value="Exosome-assoc_fac/DNA_repair"/>
</dbReference>
<dbReference type="GO" id="GO:0005730">
    <property type="term" value="C:nucleolus"/>
    <property type="evidence" value="ECO:0007669"/>
    <property type="project" value="TreeGrafter"/>
</dbReference>
<keyword evidence="5 6" id="KW-0539">Nucleus</keyword>
<keyword evidence="9" id="KW-1185">Reference proteome</keyword>
<dbReference type="Pfam" id="PF04000">
    <property type="entry name" value="Sas10_Utp3"/>
    <property type="match status" value="1"/>
</dbReference>
<reference evidence="8" key="1">
    <citation type="submission" date="2023-11" db="EMBL/GenBank/DDBJ databases">
        <authorList>
            <person name="Alioto T."/>
            <person name="Alioto T."/>
            <person name="Gomez Garrido J."/>
        </authorList>
    </citation>
    <scope>NUCLEOTIDE SEQUENCE</scope>
</reference>
<dbReference type="Proteomes" id="UP001296104">
    <property type="component" value="Unassembled WGS sequence"/>
</dbReference>
<organism evidence="8 9">
    <name type="scientific">Lecanosticta acicola</name>
    <dbReference type="NCBI Taxonomy" id="111012"/>
    <lineage>
        <taxon>Eukaryota</taxon>
        <taxon>Fungi</taxon>
        <taxon>Dikarya</taxon>
        <taxon>Ascomycota</taxon>
        <taxon>Pezizomycotina</taxon>
        <taxon>Dothideomycetes</taxon>
        <taxon>Dothideomycetidae</taxon>
        <taxon>Mycosphaerellales</taxon>
        <taxon>Mycosphaerellaceae</taxon>
        <taxon>Lecanosticta</taxon>
    </lineage>
</organism>
<proteinExistence type="inferred from homology"/>
<dbReference type="GO" id="GO:0003723">
    <property type="term" value="F:RNA binding"/>
    <property type="evidence" value="ECO:0007669"/>
    <property type="project" value="UniProtKB-UniRule"/>
</dbReference>
<evidence type="ECO:0000256" key="3">
    <source>
        <dbReference type="ARBA" id="ARBA00022552"/>
    </source>
</evidence>
<feature type="compositionally biased region" description="Basic residues" evidence="7">
    <location>
        <begin position="248"/>
        <end position="264"/>
    </location>
</feature>
<dbReference type="InterPro" id="IPR007146">
    <property type="entry name" value="Sas10/Utp3/C1D"/>
</dbReference>
<comment type="similarity">
    <text evidence="2 6">Belongs to the C1D family.</text>
</comment>
<dbReference type="PANTHER" id="PTHR15341:SF3">
    <property type="entry name" value="NUCLEAR NUCLEIC ACID-BINDING PROTEIN C1D"/>
    <property type="match status" value="1"/>
</dbReference>
<dbReference type="AlphaFoldDB" id="A0AAI8W194"/>
<evidence type="ECO:0000256" key="6">
    <source>
        <dbReference type="RuleBase" id="RU368003"/>
    </source>
</evidence>
<comment type="function">
    <text evidence="6">Required for exosome-dependent processing of pre-rRNA and small nucleolar RNA (snRNA) precursors. Involved in processing of 35S pre-rRNA at the A0, A1 and A2 sites.</text>
</comment>
<evidence type="ECO:0000313" key="9">
    <source>
        <dbReference type="Proteomes" id="UP001296104"/>
    </source>
</evidence>
<protein>
    <recommendedName>
        <fullName evidence="6">Exosome complex protein</fullName>
    </recommendedName>
</protein>
<accession>A0AAI8W194</accession>
<evidence type="ECO:0000256" key="2">
    <source>
        <dbReference type="ARBA" id="ARBA00009154"/>
    </source>
</evidence>
<dbReference type="GO" id="GO:0003677">
    <property type="term" value="F:DNA binding"/>
    <property type="evidence" value="ECO:0007669"/>
    <property type="project" value="TreeGrafter"/>
</dbReference>
<evidence type="ECO:0000256" key="7">
    <source>
        <dbReference type="SAM" id="MobiDB-lite"/>
    </source>
</evidence>
<keyword evidence="4 6" id="KW-0694">RNA-binding</keyword>
<name>A0AAI8W194_9PEZI</name>
<dbReference type="GO" id="GO:0000178">
    <property type="term" value="C:exosome (RNase complex)"/>
    <property type="evidence" value="ECO:0007669"/>
    <property type="project" value="TreeGrafter"/>
</dbReference>
<evidence type="ECO:0000256" key="1">
    <source>
        <dbReference type="ARBA" id="ARBA00004123"/>
    </source>
</evidence>
<evidence type="ECO:0000256" key="5">
    <source>
        <dbReference type="ARBA" id="ARBA00023242"/>
    </source>
</evidence>
<dbReference type="PANTHER" id="PTHR15341">
    <property type="entry name" value="SUN-COR STEROID HORMONE RECEPTOR CO-REPRESSOR"/>
    <property type="match status" value="1"/>
</dbReference>
<comment type="subcellular location">
    <subcellularLocation>
        <location evidence="1 6">Nucleus</location>
    </subcellularLocation>
</comment>
<feature type="compositionally biased region" description="Basic and acidic residues" evidence="7">
    <location>
        <begin position="123"/>
        <end position="146"/>
    </location>
</feature>
<evidence type="ECO:0000313" key="8">
    <source>
        <dbReference type="EMBL" id="CAK3778136.1"/>
    </source>
</evidence>
<dbReference type="EMBL" id="CAVMBE010000002">
    <property type="protein sequence ID" value="CAK3778136.1"/>
    <property type="molecule type" value="Genomic_DNA"/>
</dbReference>